<keyword evidence="2" id="KW-1185">Reference proteome</keyword>
<dbReference type="Proteomes" id="UP001642483">
    <property type="component" value="Unassembled WGS sequence"/>
</dbReference>
<accession>A0ABP0F650</accession>
<proteinExistence type="predicted"/>
<evidence type="ECO:0000313" key="1">
    <source>
        <dbReference type="EMBL" id="CAK8673548.1"/>
    </source>
</evidence>
<comment type="caution">
    <text evidence="1">The sequence shown here is derived from an EMBL/GenBank/DDBJ whole genome shotgun (WGS) entry which is preliminary data.</text>
</comment>
<organism evidence="1 2">
    <name type="scientific">Clavelina lepadiformis</name>
    <name type="common">Light-bulb sea squirt</name>
    <name type="synonym">Ascidia lepadiformis</name>
    <dbReference type="NCBI Taxonomy" id="159417"/>
    <lineage>
        <taxon>Eukaryota</taxon>
        <taxon>Metazoa</taxon>
        <taxon>Chordata</taxon>
        <taxon>Tunicata</taxon>
        <taxon>Ascidiacea</taxon>
        <taxon>Aplousobranchia</taxon>
        <taxon>Clavelinidae</taxon>
        <taxon>Clavelina</taxon>
    </lineage>
</organism>
<protein>
    <submittedName>
        <fullName evidence="1">Uncharacterized protein</fullName>
    </submittedName>
</protein>
<reference evidence="1 2" key="1">
    <citation type="submission" date="2024-02" db="EMBL/GenBank/DDBJ databases">
        <authorList>
            <person name="Daric V."/>
            <person name="Darras S."/>
        </authorList>
    </citation>
    <scope>NUCLEOTIDE SEQUENCE [LARGE SCALE GENOMIC DNA]</scope>
</reference>
<name>A0ABP0F650_CLALP</name>
<dbReference type="EMBL" id="CAWYQH010000002">
    <property type="protein sequence ID" value="CAK8673548.1"/>
    <property type="molecule type" value="Genomic_DNA"/>
</dbReference>
<evidence type="ECO:0000313" key="2">
    <source>
        <dbReference type="Proteomes" id="UP001642483"/>
    </source>
</evidence>
<gene>
    <name evidence="1" type="ORF">CVLEPA_LOCUS3331</name>
</gene>
<sequence>MPTVKEIIGLLSYIAYKQDVMFVAGDNSRRCVIMTDPLRRTYTVLGRTFTTRVTIAPPNFVVALLTSRIAPANRL</sequence>